<dbReference type="PRINTS" id="PR01374">
    <property type="entry name" value="TONBPROTEIN"/>
</dbReference>
<keyword evidence="5" id="KW-0653">Protein transport</keyword>
<dbReference type="PROSITE" id="PS52015">
    <property type="entry name" value="TONB_CTD"/>
    <property type="match status" value="1"/>
</dbReference>
<evidence type="ECO:0000256" key="2">
    <source>
        <dbReference type="ARBA" id="ARBA00022692"/>
    </source>
</evidence>
<dbReference type="InterPro" id="IPR037682">
    <property type="entry name" value="TonB_C"/>
</dbReference>
<evidence type="ECO:0000256" key="5">
    <source>
        <dbReference type="RuleBase" id="RU362123"/>
    </source>
</evidence>
<comment type="caution">
    <text evidence="8">The sequence shown here is derived from an EMBL/GenBank/DDBJ whole genome shotgun (WGS) entry which is preliminary data.</text>
</comment>
<feature type="chain" id="PRO_5017971846" description="Protein TonB" evidence="6">
    <location>
        <begin position="24"/>
        <end position="118"/>
    </location>
</feature>
<dbReference type="GO" id="GO:0015891">
    <property type="term" value="P:siderophore transport"/>
    <property type="evidence" value="ECO:0007669"/>
    <property type="project" value="InterPro"/>
</dbReference>
<feature type="signal peptide" evidence="6">
    <location>
        <begin position="1"/>
        <end position="23"/>
    </location>
</feature>
<dbReference type="NCBIfam" id="TIGR01352">
    <property type="entry name" value="tonB_Cterm"/>
    <property type="match status" value="1"/>
</dbReference>
<evidence type="ECO:0000256" key="1">
    <source>
        <dbReference type="ARBA" id="ARBA00004167"/>
    </source>
</evidence>
<keyword evidence="3" id="KW-1133">Transmembrane helix</keyword>
<evidence type="ECO:0000256" key="4">
    <source>
        <dbReference type="ARBA" id="ARBA00023136"/>
    </source>
</evidence>
<keyword evidence="5" id="KW-0997">Cell inner membrane</keyword>
<dbReference type="GO" id="GO:0055085">
    <property type="term" value="P:transmembrane transport"/>
    <property type="evidence" value="ECO:0007669"/>
    <property type="project" value="InterPro"/>
</dbReference>
<dbReference type="EMBL" id="RMVG01000003">
    <property type="protein sequence ID" value="RPE03022.1"/>
    <property type="molecule type" value="Genomic_DNA"/>
</dbReference>
<evidence type="ECO:0000259" key="7">
    <source>
        <dbReference type="PROSITE" id="PS52015"/>
    </source>
</evidence>
<dbReference type="Proteomes" id="UP000281332">
    <property type="component" value="Unassembled WGS sequence"/>
</dbReference>
<keyword evidence="2" id="KW-0812">Transmembrane</keyword>
<protein>
    <recommendedName>
        <fullName evidence="5">Protein TonB</fullName>
    </recommendedName>
</protein>
<dbReference type="SUPFAM" id="SSF74653">
    <property type="entry name" value="TolA/TonB C-terminal domain"/>
    <property type="match status" value="1"/>
</dbReference>
<dbReference type="Pfam" id="PF03544">
    <property type="entry name" value="TonB_C"/>
    <property type="match status" value="1"/>
</dbReference>
<keyword evidence="5" id="KW-0735">Signal-anchor</keyword>
<accession>A0A3N4P302</accession>
<evidence type="ECO:0000313" key="9">
    <source>
        <dbReference type="Proteomes" id="UP000281332"/>
    </source>
</evidence>
<name>A0A3N4P302_9GAMM</name>
<comment type="subcellular location">
    <subcellularLocation>
        <location evidence="5">Cell inner membrane</location>
        <topology evidence="5">Single-pass membrane protein</topology>
        <orientation evidence="5">Periplasmic side</orientation>
    </subcellularLocation>
    <subcellularLocation>
        <location evidence="1">Membrane</location>
        <topology evidence="1">Single-pass membrane protein</topology>
    </subcellularLocation>
</comment>
<keyword evidence="5" id="KW-0813">Transport</keyword>
<dbReference type="GO" id="GO:0015031">
    <property type="term" value="P:protein transport"/>
    <property type="evidence" value="ECO:0007669"/>
    <property type="project" value="UniProtKB-UniRule"/>
</dbReference>
<reference evidence="8 9" key="1">
    <citation type="submission" date="2018-11" db="EMBL/GenBank/DDBJ databases">
        <title>Whole genome sequencing of Pantoea sp. RIT388.</title>
        <authorList>
            <person name="Gan H.M."/>
            <person name="Hudson A.O."/>
        </authorList>
    </citation>
    <scope>NUCLEOTIDE SEQUENCE [LARGE SCALE GENOMIC DNA]</scope>
    <source>
        <strain evidence="8 9">RIT388</strain>
    </source>
</reference>
<dbReference type="InterPro" id="IPR006260">
    <property type="entry name" value="TonB/TolA_C"/>
</dbReference>
<evidence type="ECO:0000313" key="8">
    <source>
        <dbReference type="EMBL" id="RPE03022.1"/>
    </source>
</evidence>
<dbReference type="OrthoDB" id="6541502at2"/>
<organism evidence="8 9">
    <name type="scientific">Candidatus Pantoea deserta</name>
    <dbReference type="NCBI Taxonomy" id="1869313"/>
    <lineage>
        <taxon>Bacteria</taxon>
        <taxon>Pseudomonadati</taxon>
        <taxon>Pseudomonadota</taxon>
        <taxon>Gammaproteobacteria</taxon>
        <taxon>Enterobacterales</taxon>
        <taxon>Erwiniaceae</taxon>
        <taxon>Pantoea</taxon>
    </lineage>
</organism>
<dbReference type="GO" id="GO:0031992">
    <property type="term" value="F:energy transducer activity"/>
    <property type="evidence" value="ECO:0007669"/>
    <property type="project" value="InterPro"/>
</dbReference>
<keyword evidence="5" id="KW-1003">Cell membrane</keyword>
<evidence type="ECO:0000256" key="6">
    <source>
        <dbReference type="SAM" id="SignalP"/>
    </source>
</evidence>
<dbReference type="RefSeq" id="WP_123799906.1">
    <property type="nucleotide sequence ID" value="NZ_RMVG01000003.1"/>
</dbReference>
<dbReference type="InterPro" id="IPR003538">
    <property type="entry name" value="TonB"/>
</dbReference>
<dbReference type="Gene3D" id="3.30.2420.10">
    <property type="entry name" value="TonB"/>
    <property type="match status" value="1"/>
</dbReference>
<dbReference type="AlphaFoldDB" id="A0A3N4P302"/>
<dbReference type="GO" id="GO:0005886">
    <property type="term" value="C:plasma membrane"/>
    <property type="evidence" value="ECO:0007669"/>
    <property type="project" value="UniProtKB-SubCell"/>
</dbReference>
<gene>
    <name evidence="8" type="ORF">BBB56_06380</name>
</gene>
<feature type="domain" description="TonB C-terminal" evidence="7">
    <location>
        <begin position="21"/>
        <end position="112"/>
    </location>
</feature>
<proteinExistence type="inferred from homology"/>
<evidence type="ECO:0000256" key="3">
    <source>
        <dbReference type="ARBA" id="ARBA00022989"/>
    </source>
</evidence>
<keyword evidence="9" id="KW-1185">Reference proteome</keyword>
<comment type="similarity">
    <text evidence="5">Belongs to the TonB family.</text>
</comment>
<comment type="function">
    <text evidence="5">Interacts with outer membrane receptor proteins that carry out high-affinity binding and energy dependent uptake into the periplasmic space of specific substrates. It could act to transduce energy from the cytoplasmic membrane to specific energy-requiring processes in the outer membrane, resulting in the release into the periplasm of ligands bound by these outer membrane proteins.</text>
</comment>
<keyword evidence="4" id="KW-0472">Membrane</keyword>
<sequence length="118" mass="13207">MNKLLFLFALLLLTGCAASPDSASTPKALKLTRPVYPCYALTRHIEGYVKFAYDVDAEGKVSEMRILRSEPRGLFEPYVIAAVGKWRYEPYKPVKNLSMTIRFVLPSDSGGARSTLIF</sequence>
<dbReference type="PROSITE" id="PS51257">
    <property type="entry name" value="PROKAR_LIPOPROTEIN"/>
    <property type="match status" value="1"/>
</dbReference>
<dbReference type="GO" id="GO:0030288">
    <property type="term" value="C:outer membrane-bounded periplasmic space"/>
    <property type="evidence" value="ECO:0007669"/>
    <property type="project" value="InterPro"/>
</dbReference>
<keyword evidence="6" id="KW-0732">Signal</keyword>